<accession>A0A8B6M6R4</accession>
<protein>
    <recommendedName>
        <fullName evidence="3">Transposase</fullName>
    </recommendedName>
</protein>
<dbReference type="EMBL" id="CABFMQ020000076">
    <property type="protein sequence ID" value="VTZ50109.1"/>
    <property type="molecule type" value="Genomic_DNA"/>
</dbReference>
<reference evidence="1 2" key="1">
    <citation type="submission" date="2019-05" db="EMBL/GenBank/DDBJ databases">
        <authorList>
            <person name="Farhan Ul Haque M."/>
        </authorList>
    </citation>
    <scope>NUCLEOTIDE SEQUENCE [LARGE SCALE GENOMIC DNA]</scope>
    <source>
        <strain evidence="1">2</strain>
    </source>
</reference>
<proteinExistence type="predicted"/>
<dbReference type="Proteomes" id="UP000485880">
    <property type="component" value="Unassembled WGS sequence"/>
</dbReference>
<sequence>MPQIDACHTLKIFPESGMAGISSTVYTQFEQRLRDRVEECCAFRRAVASLSTHLRKRNQQGPIYIRSDRDNQ</sequence>
<evidence type="ECO:0000313" key="1">
    <source>
        <dbReference type="EMBL" id="VTZ50109.1"/>
    </source>
</evidence>
<evidence type="ECO:0008006" key="3">
    <source>
        <dbReference type="Google" id="ProtNLM"/>
    </source>
</evidence>
<gene>
    <name evidence="1" type="ORF">MPC4_20319</name>
</gene>
<name>A0A8B6M6R4_METTU</name>
<comment type="caution">
    <text evidence="1">The sequence shown here is derived from an EMBL/GenBank/DDBJ whole genome shotgun (WGS) entry which is preliminary data.</text>
</comment>
<dbReference type="AlphaFoldDB" id="A0A8B6M6R4"/>
<keyword evidence="2" id="KW-1185">Reference proteome</keyword>
<organism evidence="1 2">
    <name type="scientific">Methylocella tundrae</name>
    <dbReference type="NCBI Taxonomy" id="227605"/>
    <lineage>
        <taxon>Bacteria</taxon>
        <taxon>Pseudomonadati</taxon>
        <taxon>Pseudomonadota</taxon>
        <taxon>Alphaproteobacteria</taxon>
        <taxon>Hyphomicrobiales</taxon>
        <taxon>Beijerinckiaceae</taxon>
        <taxon>Methylocella</taxon>
    </lineage>
</organism>
<evidence type="ECO:0000313" key="2">
    <source>
        <dbReference type="Proteomes" id="UP000485880"/>
    </source>
</evidence>